<evidence type="ECO:0000313" key="5">
    <source>
        <dbReference type="Ensembl" id="ENSAMXP00005038818.1"/>
    </source>
</evidence>
<dbReference type="Gene3D" id="2.130.10.10">
    <property type="entry name" value="YVTN repeat-like/Quinoprotein amine dehydrogenase"/>
    <property type="match status" value="3"/>
</dbReference>
<dbReference type="PANTHER" id="PTHR44324:SF1">
    <property type="entry name" value="WD REPEAT-CONTAINING PROTEIN 49"/>
    <property type="match status" value="1"/>
</dbReference>
<protein>
    <submittedName>
        <fullName evidence="5">WD repeat domain 49</fullName>
    </submittedName>
</protein>
<dbReference type="AlphaFoldDB" id="A0A8B9KPI6"/>
<evidence type="ECO:0000256" key="2">
    <source>
        <dbReference type="ARBA" id="ARBA00022737"/>
    </source>
</evidence>
<feature type="transmembrane region" description="Helical" evidence="4">
    <location>
        <begin position="379"/>
        <end position="401"/>
    </location>
</feature>
<dbReference type="SMART" id="SM00320">
    <property type="entry name" value="WD40"/>
    <property type="match status" value="5"/>
</dbReference>
<dbReference type="InterPro" id="IPR036322">
    <property type="entry name" value="WD40_repeat_dom_sf"/>
</dbReference>
<dbReference type="InterPro" id="IPR019775">
    <property type="entry name" value="WD40_repeat_CS"/>
</dbReference>
<keyword evidence="1 3" id="KW-0853">WD repeat</keyword>
<keyword evidence="4" id="KW-0472">Membrane</keyword>
<dbReference type="InterPro" id="IPR051242">
    <property type="entry name" value="WD-EF-hand_domain"/>
</dbReference>
<evidence type="ECO:0000256" key="1">
    <source>
        <dbReference type="ARBA" id="ARBA00022574"/>
    </source>
</evidence>
<reference evidence="5" key="1">
    <citation type="submission" date="2025-08" db="UniProtKB">
        <authorList>
            <consortium name="Ensembl"/>
        </authorList>
    </citation>
    <scope>IDENTIFICATION</scope>
</reference>
<accession>A0A8B9KPI6</accession>
<evidence type="ECO:0000256" key="3">
    <source>
        <dbReference type="PROSITE-ProRule" id="PRU00221"/>
    </source>
</evidence>
<dbReference type="PANTHER" id="PTHR44324">
    <property type="entry name" value="WD40 REPEAT DOMAIN 95"/>
    <property type="match status" value="1"/>
</dbReference>
<name>A0A8B9KPI6_ASTMX</name>
<dbReference type="PROSITE" id="PS00678">
    <property type="entry name" value="WD_REPEATS_1"/>
    <property type="match status" value="1"/>
</dbReference>
<dbReference type="PROSITE" id="PS50294">
    <property type="entry name" value="WD_REPEATS_REGION"/>
    <property type="match status" value="1"/>
</dbReference>
<dbReference type="Pfam" id="PF00400">
    <property type="entry name" value="WD40"/>
    <property type="match status" value="3"/>
</dbReference>
<dbReference type="Proteomes" id="UP000694621">
    <property type="component" value="Unplaced"/>
</dbReference>
<evidence type="ECO:0000256" key="4">
    <source>
        <dbReference type="SAM" id="Phobius"/>
    </source>
</evidence>
<evidence type="ECO:0000313" key="6">
    <source>
        <dbReference type="Proteomes" id="UP000694621"/>
    </source>
</evidence>
<keyword evidence="2" id="KW-0677">Repeat</keyword>
<feature type="repeat" description="WD" evidence="3">
    <location>
        <begin position="135"/>
        <end position="176"/>
    </location>
</feature>
<dbReference type="PROSITE" id="PS50082">
    <property type="entry name" value="WD_REPEATS_2"/>
    <property type="match status" value="2"/>
</dbReference>
<organism evidence="5 6">
    <name type="scientific">Astyanax mexicanus</name>
    <name type="common">Blind cave fish</name>
    <name type="synonym">Astyanax fasciatus mexicanus</name>
    <dbReference type="NCBI Taxonomy" id="7994"/>
    <lineage>
        <taxon>Eukaryota</taxon>
        <taxon>Metazoa</taxon>
        <taxon>Chordata</taxon>
        <taxon>Craniata</taxon>
        <taxon>Vertebrata</taxon>
        <taxon>Euteleostomi</taxon>
        <taxon>Actinopterygii</taxon>
        <taxon>Neopterygii</taxon>
        <taxon>Teleostei</taxon>
        <taxon>Ostariophysi</taxon>
        <taxon>Characiformes</taxon>
        <taxon>Characoidei</taxon>
        <taxon>Acestrorhamphidae</taxon>
        <taxon>Acestrorhamphinae</taxon>
        <taxon>Astyanax</taxon>
    </lineage>
</organism>
<dbReference type="InterPro" id="IPR001680">
    <property type="entry name" value="WD40_rpt"/>
</dbReference>
<proteinExistence type="predicted"/>
<keyword evidence="4" id="KW-1133">Transmembrane helix</keyword>
<keyword evidence="4" id="KW-0812">Transmembrane</keyword>
<feature type="repeat" description="WD" evidence="3">
    <location>
        <begin position="272"/>
        <end position="299"/>
    </location>
</feature>
<sequence>MAAVEAEQLESRLSTEDLMKMQSLFLVRKHCIIEHCIMKQCITQHCITQHYIIQHLRFLGSLEAFLSCSTSANTSMALGWRESESRPLRITAFHTEKGITDLDFHPGLNLIATAGVNNQVCIWNPYVVTQPVGILRGHVTSVVAVQFMLGKRQLISFSKDKVLRVWDVANQLCIQRIAGIFPKTQDCKTLLFFHEERLRLFLSFNSALLLLEAKKDSGRRTLSHDSAVTCVLYNSLFRQVISSDGSSAVTCWLMDTGQKVKQFPHCHGNAEISTMALDATQTRLFTAGTDGVVKMWDFNGHCHHSLNAGRGLAVEISQILVLKRTILVFGWERMITVFRLNSFSQYFVQPAEWKGGVQHRDDVLCAAFRPPQTLVTGILLNYFLFILLHSVSLVFFVSFSLQGLAKVLHLTTTNLKEYCLHPSPSITNQAPVLLSSLRPHIDCVTHLETCEHSNQLYLLSASADCSLALSHLPGPTVGIFGQHPLHNPKKHVYYINQPFKKILSKNTNIRYYVNHISTTKKHHCNQLSST</sequence>
<dbReference type="InterPro" id="IPR015943">
    <property type="entry name" value="WD40/YVTN_repeat-like_dom_sf"/>
</dbReference>
<dbReference type="Ensembl" id="ENSAMXT00005042282.1">
    <property type="protein sequence ID" value="ENSAMXP00005038818.1"/>
    <property type="gene ID" value="ENSAMXG00005018381.1"/>
</dbReference>
<dbReference type="SUPFAM" id="SSF50978">
    <property type="entry name" value="WD40 repeat-like"/>
    <property type="match status" value="1"/>
</dbReference>